<dbReference type="OrthoDB" id="4557412at2"/>
<accession>A0A1Z1WH37</accession>
<evidence type="ECO:0000313" key="1">
    <source>
        <dbReference type="EMBL" id="ARX85642.1"/>
    </source>
</evidence>
<organism evidence="1 2">
    <name type="scientific">Streptomyces alboflavus</name>
    <dbReference type="NCBI Taxonomy" id="67267"/>
    <lineage>
        <taxon>Bacteria</taxon>
        <taxon>Bacillati</taxon>
        <taxon>Actinomycetota</taxon>
        <taxon>Actinomycetes</taxon>
        <taxon>Kitasatosporales</taxon>
        <taxon>Streptomycetaceae</taxon>
        <taxon>Streptomyces</taxon>
    </lineage>
</organism>
<dbReference type="KEGG" id="salf:SMD44_05106"/>
<evidence type="ECO:0000313" key="2">
    <source>
        <dbReference type="Proteomes" id="UP000195880"/>
    </source>
</evidence>
<dbReference type="AlphaFoldDB" id="A0A1Z1WH37"/>
<reference evidence="1 2" key="1">
    <citation type="submission" date="2017-05" db="EMBL/GenBank/DDBJ databases">
        <title>Streptomyces alboflavus Genome sequencing and assembly.</title>
        <authorList>
            <person name="Wang Y."/>
            <person name="Du B."/>
            <person name="Ding Y."/>
            <person name="Liu H."/>
            <person name="Hou Q."/>
            <person name="Liu K."/>
            <person name="Wang C."/>
            <person name="Yao L."/>
        </authorList>
    </citation>
    <scope>NUCLEOTIDE SEQUENCE [LARGE SCALE GENOMIC DNA]</scope>
    <source>
        <strain evidence="1 2">MDJK44</strain>
    </source>
</reference>
<name>A0A1Z1WH37_9ACTN</name>
<dbReference type="RefSeq" id="WP_087885422.1">
    <property type="nucleotide sequence ID" value="NZ_CP021748.1"/>
</dbReference>
<keyword evidence="2" id="KW-1185">Reference proteome</keyword>
<sequence>MELTRYAIRRTGTPHYGAPNASGMPVMLCGTRSDEFESFAWAEAIARMCQQCERAAAVLAAGDAEPELRLAAGAITASGAGHMLIADSVRAYCGRQLGEDVASSGRVCKNCTSVRAALDAFLAEAELTDPVEAVTGAEAADGTWRGAWIGTAPEKGQQLTLDGAGPDAEQGALFS</sequence>
<dbReference type="EMBL" id="CP021748">
    <property type="protein sequence ID" value="ARX85642.1"/>
    <property type="molecule type" value="Genomic_DNA"/>
</dbReference>
<gene>
    <name evidence="1" type="ORF">SMD44_05106</name>
</gene>
<protein>
    <submittedName>
        <fullName evidence="1">Uncharacterized protein</fullName>
    </submittedName>
</protein>
<dbReference type="Proteomes" id="UP000195880">
    <property type="component" value="Chromosome"/>
</dbReference>
<proteinExistence type="predicted"/>